<proteinExistence type="predicted"/>
<sequence length="164" mass="17765">MQQSRAGKRSVEGRVCRAARRDTKDSQGGGGGGGGGRGVESGSRSTWSEVEDRADVASAETLRSNKRARVEVCGVAVAGVRGRRVEPGSRWSGMAERIVDGGAVETSSADRGGGRTGRGRDEVTKDYGLQELVGKHRKRNFKIRVSGRVYWYIQLDKRVNGLHY</sequence>
<evidence type="ECO:0000256" key="1">
    <source>
        <dbReference type="SAM" id="MobiDB-lite"/>
    </source>
</evidence>
<keyword evidence="3" id="KW-1185">Reference proteome</keyword>
<protein>
    <submittedName>
        <fullName evidence="2">Uncharacterized protein</fullName>
    </submittedName>
</protein>
<dbReference type="Proteomes" id="UP000233551">
    <property type="component" value="Unassembled WGS sequence"/>
</dbReference>
<name>A0A2I0HZW1_PUNGR</name>
<evidence type="ECO:0000313" key="2">
    <source>
        <dbReference type="EMBL" id="PKI37245.1"/>
    </source>
</evidence>
<dbReference type="EMBL" id="PGOL01004508">
    <property type="protein sequence ID" value="PKI37245.1"/>
    <property type="molecule type" value="Genomic_DNA"/>
</dbReference>
<evidence type="ECO:0000313" key="3">
    <source>
        <dbReference type="Proteomes" id="UP000233551"/>
    </source>
</evidence>
<organism evidence="2 3">
    <name type="scientific">Punica granatum</name>
    <name type="common">Pomegranate</name>
    <dbReference type="NCBI Taxonomy" id="22663"/>
    <lineage>
        <taxon>Eukaryota</taxon>
        <taxon>Viridiplantae</taxon>
        <taxon>Streptophyta</taxon>
        <taxon>Embryophyta</taxon>
        <taxon>Tracheophyta</taxon>
        <taxon>Spermatophyta</taxon>
        <taxon>Magnoliopsida</taxon>
        <taxon>eudicotyledons</taxon>
        <taxon>Gunneridae</taxon>
        <taxon>Pentapetalae</taxon>
        <taxon>rosids</taxon>
        <taxon>malvids</taxon>
        <taxon>Myrtales</taxon>
        <taxon>Lythraceae</taxon>
        <taxon>Punica</taxon>
    </lineage>
</organism>
<comment type="caution">
    <text evidence="2">The sequence shown here is derived from an EMBL/GenBank/DDBJ whole genome shotgun (WGS) entry which is preliminary data.</text>
</comment>
<gene>
    <name evidence="2" type="ORF">CRG98_042372</name>
</gene>
<feature type="compositionally biased region" description="Gly residues" evidence="1">
    <location>
        <begin position="27"/>
        <end position="39"/>
    </location>
</feature>
<reference evidence="2 3" key="1">
    <citation type="submission" date="2017-11" db="EMBL/GenBank/DDBJ databases">
        <title>De-novo sequencing of pomegranate (Punica granatum L.) genome.</title>
        <authorList>
            <person name="Akparov Z."/>
            <person name="Amiraslanov A."/>
            <person name="Hajiyeva S."/>
            <person name="Abbasov M."/>
            <person name="Kaur K."/>
            <person name="Hamwieh A."/>
            <person name="Solovyev V."/>
            <person name="Salamov A."/>
            <person name="Braich B."/>
            <person name="Kosarev P."/>
            <person name="Mahmoud A."/>
            <person name="Hajiyev E."/>
            <person name="Babayeva S."/>
            <person name="Izzatullayeva V."/>
            <person name="Mammadov A."/>
            <person name="Mammadov A."/>
            <person name="Sharifova S."/>
            <person name="Ojaghi J."/>
            <person name="Eynullazada K."/>
            <person name="Bayramov B."/>
            <person name="Abdulazimova A."/>
            <person name="Shahmuradov I."/>
        </authorList>
    </citation>
    <scope>NUCLEOTIDE SEQUENCE [LARGE SCALE GENOMIC DNA]</scope>
    <source>
        <strain evidence="3">cv. AG2017</strain>
        <tissue evidence="2">Leaf</tissue>
    </source>
</reference>
<accession>A0A2I0HZW1</accession>
<feature type="region of interest" description="Disordered" evidence="1">
    <location>
        <begin position="1"/>
        <end position="58"/>
    </location>
</feature>
<feature type="compositionally biased region" description="Basic and acidic residues" evidence="1">
    <location>
        <begin position="9"/>
        <end position="25"/>
    </location>
</feature>
<dbReference type="AlphaFoldDB" id="A0A2I0HZW1"/>